<proteinExistence type="predicted"/>
<dbReference type="EMBL" id="NPCC01000060">
    <property type="protein sequence ID" value="PAE86658.1"/>
    <property type="molecule type" value="Genomic_DNA"/>
</dbReference>
<organism evidence="1 2">
    <name type="scientific">Shouchella clausii</name>
    <name type="common">Alkalihalobacillus clausii</name>
    <dbReference type="NCBI Taxonomy" id="79880"/>
    <lineage>
        <taxon>Bacteria</taxon>
        <taxon>Bacillati</taxon>
        <taxon>Bacillota</taxon>
        <taxon>Bacilli</taxon>
        <taxon>Bacillales</taxon>
        <taxon>Bacillaceae</taxon>
        <taxon>Shouchella</taxon>
    </lineage>
</organism>
<dbReference type="RefSeq" id="WP_095327467.1">
    <property type="nucleotide sequence ID" value="NZ_NPCC01000060.1"/>
</dbReference>
<dbReference type="Proteomes" id="UP000216207">
    <property type="component" value="Unassembled WGS sequence"/>
</dbReference>
<protein>
    <submittedName>
        <fullName evidence="1">Uncharacterized protein</fullName>
    </submittedName>
</protein>
<accession>A0A268NTD6</accession>
<gene>
    <name evidence="1" type="ORF">CHH72_22365</name>
</gene>
<dbReference type="AlphaFoldDB" id="A0A268NTD6"/>
<sequence>MTLKKKQLKNKLDAISSANVQCIDALEFVLGDLPISVRKDFIQALRDTQEHLKNMDSLFKLMTKSL</sequence>
<name>A0A268NTD6_SHOCL</name>
<evidence type="ECO:0000313" key="1">
    <source>
        <dbReference type="EMBL" id="PAE86658.1"/>
    </source>
</evidence>
<comment type="caution">
    <text evidence="1">The sequence shown here is derived from an EMBL/GenBank/DDBJ whole genome shotgun (WGS) entry which is preliminary data.</text>
</comment>
<reference evidence="1 2" key="1">
    <citation type="submission" date="2017-07" db="EMBL/GenBank/DDBJ databases">
        <title>Isolation and whole genome analysis of endospore-forming bacteria from heroin.</title>
        <authorList>
            <person name="Kalinowski J."/>
            <person name="Ahrens B."/>
            <person name="Al-Dilaimi A."/>
            <person name="Winkler A."/>
            <person name="Wibberg D."/>
            <person name="Schleenbecker U."/>
            <person name="Ruckert C."/>
            <person name="Wolfel R."/>
            <person name="Grass G."/>
        </authorList>
    </citation>
    <scope>NUCLEOTIDE SEQUENCE [LARGE SCALE GENOMIC DNA]</scope>
    <source>
        <strain evidence="1 2">7539</strain>
    </source>
</reference>
<evidence type="ECO:0000313" key="2">
    <source>
        <dbReference type="Proteomes" id="UP000216207"/>
    </source>
</evidence>